<dbReference type="Proteomes" id="UP000886998">
    <property type="component" value="Unassembled WGS sequence"/>
</dbReference>
<proteinExistence type="predicted"/>
<gene>
    <name evidence="1" type="ORF">TNIN_90141</name>
</gene>
<accession>A0A8X6YBS8</accession>
<name>A0A8X6YBS8_9ARAC</name>
<dbReference type="EMBL" id="BMAV01016758">
    <property type="protein sequence ID" value="GFY67817.1"/>
    <property type="molecule type" value="Genomic_DNA"/>
</dbReference>
<protein>
    <submittedName>
        <fullName evidence="1">Uncharacterized protein</fullName>
    </submittedName>
</protein>
<dbReference type="OrthoDB" id="7694786at2759"/>
<evidence type="ECO:0000313" key="1">
    <source>
        <dbReference type="EMBL" id="GFY67817.1"/>
    </source>
</evidence>
<reference evidence="1" key="1">
    <citation type="submission" date="2020-08" db="EMBL/GenBank/DDBJ databases">
        <title>Multicomponent nature underlies the extraordinary mechanical properties of spider dragline silk.</title>
        <authorList>
            <person name="Kono N."/>
            <person name="Nakamura H."/>
            <person name="Mori M."/>
            <person name="Yoshida Y."/>
            <person name="Ohtoshi R."/>
            <person name="Malay A.D."/>
            <person name="Moran D.A.P."/>
            <person name="Tomita M."/>
            <person name="Numata K."/>
            <person name="Arakawa K."/>
        </authorList>
    </citation>
    <scope>NUCLEOTIDE SEQUENCE</scope>
</reference>
<keyword evidence="2" id="KW-1185">Reference proteome</keyword>
<dbReference type="AlphaFoldDB" id="A0A8X6YBS8"/>
<evidence type="ECO:0000313" key="2">
    <source>
        <dbReference type="Proteomes" id="UP000886998"/>
    </source>
</evidence>
<comment type="caution">
    <text evidence="1">The sequence shown here is derived from an EMBL/GenBank/DDBJ whole genome shotgun (WGS) entry which is preliminary data.</text>
</comment>
<organism evidence="1 2">
    <name type="scientific">Trichonephila inaurata madagascariensis</name>
    <dbReference type="NCBI Taxonomy" id="2747483"/>
    <lineage>
        <taxon>Eukaryota</taxon>
        <taxon>Metazoa</taxon>
        <taxon>Ecdysozoa</taxon>
        <taxon>Arthropoda</taxon>
        <taxon>Chelicerata</taxon>
        <taxon>Arachnida</taxon>
        <taxon>Araneae</taxon>
        <taxon>Araneomorphae</taxon>
        <taxon>Entelegynae</taxon>
        <taxon>Araneoidea</taxon>
        <taxon>Nephilidae</taxon>
        <taxon>Trichonephila</taxon>
        <taxon>Trichonephila inaurata</taxon>
    </lineage>
</organism>
<sequence length="161" mass="18076">MWDRNLHLHDKEVMGTNKFSELGASRVGKGTEPRFRFTIGIHRPDESVYGHFTQTWGSEEVHSLLSLVFSSTFETAQAILTFNGLMVISKALKQRFNSVMDVTINQTAYADSVDNARILRAERTAEANCKEAKTVHRAFKAAKNNDVKETEGLLYAPLIAD</sequence>